<protein>
    <submittedName>
        <fullName evidence="2">Glycosyltransferase family 1 protein</fullName>
    </submittedName>
</protein>
<evidence type="ECO:0000313" key="3">
    <source>
        <dbReference type="Proteomes" id="UP001410648"/>
    </source>
</evidence>
<dbReference type="Proteomes" id="UP001410648">
    <property type="component" value="Unassembled WGS sequence"/>
</dbReference>
<dbReference type="SUPFAM" id="SSF53756">
    <property type="entry name" value="UDP-Glycosyltransferase/glycogen phosphorylase"/>
    <property type="match status" value="1"/>
</dbReference>
<organism evidence="2 3">
    <name type="scientific">Alkalibacterium indicireducens</name>
    <dbReference type="NCBI Taxonomy" id="398758"/>
    <lineage>
        <taxon>Bacteria</taxon>
        <taxon>Bacillati</taxon>
        <taxon>Bacillota</taxon>
        <taxon>Bacilli</taxon>
        <taxon>Lactobacillales</taxon>
        <taxon>Carnobacteriaceae</taxon>
        <taxon>Alkalibacterium</taxon>
    </lineage>
</organism>
<dbReference type="EMBL" id="BAAADA010000100">
    <property type="protein sequence ID" value="GAA0483994.1"/>
    <property type="molecule type" value="Genomic_DNA"/>
</dbReference>
<proteinExistence type="predicted"/>
<sequence length="386" mass="44322">MRHTHKCPRVLHIMSGYGGGISAFIANKAQAFADQDVPFDVITFDDTSSDFERLIEETGGKVYKITNPKEKGSKFFYNEVNSIMNKLPEDTLIHSHVYGIKAIPFYLIAKKNKLHRFVIHAHTAAPQLKNNFLQEKLKKWVNRSLSKEKLSCGIKASINIFGEKEALKNDIVHIPNSINYEEFSYKRDSKQLKKDILGIDDNRLVIGSIARFRELKNHKFMVEIIKDLKESNIDFVWFFAGEGLLKNEIEQRVKDLKLEKNVIFLGYRDDIPNLFEMMDIFVLPSLNEGLPTVVIEAQAASTTSLLSDTITKECDLGLGLVNYLSIQDKKQWVESIKSFRPVNIESSTIEKRLIEGKFTNDTSASLYNKFLNKEVKRYMIKSLEKE</sequence>
<dbReference type="Gene3D" id="3.40.50.2000">
    <property type="entry name" value="Glycogen Phosphorylase B"/>
    <property type="match status" value="2"/>
</dbReference>
<evidence type="ECO:0000313" key="2">
    <source>
        <dbReference type="EMBL" id="GAA0483994.1"/>
    </source>
</evidence>
<accession>A0ABN1AV67</accession>
<comment type="caution">
    <text evidence="2">The sequence shown here is derived from an EMBL/GenBank/DDBJ whole genome shotgun (WGS) entry which is preliminary data.</text>
</comment>
<dbReference type="Pfam" id="PF00534">
    <property type="entry name" value="Glycos_transf_1"/>
    <property type="match status" value="1"/>
</dbReference>
<name>A0ABN1AV67_9LACT</name>
<dbReference type="RefSeq" id="WP_346024593.1">
    <property type="nucleotide sequence ID" value="NZ_BAAADA010000100.1"/>
</dbReference>
<keyword evidence="3" id="KW-1185">Reference proteome</keyword>
<reference evidence="2 3" key="1">
    <citation type="journal article" date="2019" name="Int. J. Syst. Evol. Microbiol.">
        <title>The Global Catalogue of Microorganisms (GCM) 10K type strain sequencing project: providing services to taxonomists for standard genome sequencing and annotation.</title>
        <authorList>
            <consortium name="The Broad Institute Genomics Platform"/>
            <consortium name="The Broad Institute Genome Sequencing Center for Infectious Disease"/>
            <person name="Wu L."/>
            <person name="Ma J."/>
        </authorList>
    </citation>
    <scope>NUCLEOTIDE SEQUENCE [LARGE SCALE GENOMIC DNA]</scope>
    <source>
        <strain evidence="2 3">JCM 14232</strain>
    </source>
</reference>
<dbReference type="InterPro" id="IPR001296">
    <property type="entry name" value="Glyco_trans_1"/>
</dbReference>
<evidence type="ECO:0000259" key="1">
    <source>
        <dbReference type="Pfam" id="PF00534"/>
    </source>
</evidence>
<gene>
    <name evidence="2" type="ORF">GCM10008936_11530</name>
</gene>
<dbReference type="PANTHER" id="PTHR12526">
    <property type="entry name" value="GLYCOSYLTRANSFERASE"/>
    <property type="match status" value="1"/>
</dbReference>
<feature type="domain" description="Glycosyl transferase family 1" evidence="1">
    <location>
        <begin position="191"/>
        <end position="308"/>
    </location>
</feature>